<dbReference type="Proteomes" id="UP000053766">
    <property type="component" value="Unassembled WGS sequence"/>
</dbReference>
<evidence type="ECO:0000256" key="3">
    <source>
        <dbReference type="PROSITE-ProRule" id="PRU00121"/>
    </source>
</evidence>
<evidence type="ECO:0000313" key="5">
    <source>
        <dbReference type="EMBL" id="KJH39655.1"/>
    </source>
</evidence>
<name>A0A0D8X531_DICVI</name>
<reference evidence="6" key="2">
    <citation type="journal article" date="2016" name="Sci. Rep.">
        <title>Dictyocaulus viviparus genome, variome and transcriptome elucidate lungworm biology and support future intervention.</title>
        <authorList>
            <person name="McNulty S.N."/>
            <person name="Strube C."/>
            <person name="Rosa B.A."/>
            <person name="Martin J.C."/>
            <person name="Tyagi R."/>
            <person name="Choi Y.J."/>
            <person name="Wang Q."/>
            <person name="Hallsworth Pepin K."/>
            <person name="Zhang X."/>
            <person name="Ozersky P."/>
            <person name="Wilson R.K."/>
            <person name="Sternberg P.W."/>
            <person name="Gasser R.B."/>
            <person name="Mitreva M."/>
        </authorList>
    </citation>
    <scope>NUCLEOTIDE SEQUENCE [LARGE SCALE GENOMIC DNA]</scope>
    <source>
        <strain evidence="6">HannoverDv2000</strain>
    </source>
</reference>
<reference evidence="5 6" key="1">
    <citation type="submission" date="2013-11" db="EMBL/GenBank/DDBJ databases">
        <title>Draft genome of the bovine lungworm Dictyocaulus viviparus.</title>
        <authorList>
            <person name="Mitreva M."/>
        </authorList>
    </citation>
    <scope>NUCLEOTIDE SEQUENCE [LARGE SCALE GENOMIC DNA]</scope>
    <source>
        <strain evidence="5 6">HannoverDv2000</strain>
    </source>
</reference>
<keyword evidence="1 3" id="KW-0420">Kringle</keyword>
<dbReference type="InterPro" id="IPR018056">
    <property type="entry name" value="Kringle_CS"/>
</dbReference>
<proteinExistence type="predicted"/>
<dbReference type="EMBL" id="KN722461">
    <property type="protein sequence ID" value="KJH39655.1"/>
    <property type="molecule type" value="Genomic_DNA"/>
</dbReference>
<evidence type="ECO:0000256" key="1">
    <source>
        <dbReference type="ARBA" id="ARBA00022572"/>
    </source>
</evidence>
<dbReference type="PROSITE" id="PS50070">
    <property type="entry name" value="KRINGLE_2"/>
    <property type="match status" value="1"/>
</dbReference>
<sequence length="146" mass="17072">MAPKKFPLKSFSNFSSPSMDYMTLNVYSTTISQHENYCRNPDNHKLGPWCFYKEENEIRRAPCFHTCVTDITHLCLAKAFFPFYQTPYSFDTVPLSPVDPRVLRSVDDTNLKKKNARLGHLMNIFSGTYLHFFKKNIVERYKSSLP</sequence>
<feature type="domain" description="Kringle" evidence="4">
    <location>
        <begin position="1"/>
        <end position="75"/>
    </location>
</feature>
<evidence type="ECO:0000313" key="6">
    <source>
        <dbReference type="Proteomes" id="UP000053766"/>
    </source>
</evidence>
<keyword evidence="2" id="KW-1015">Disulfide bond</keyword>
<dbReference type="AlphaFoldDB" id="A0A0D8X531"/>
<dbReference type="PROSITE" id="PS00021">
    <property type="entry name" value="KRINGLE_1"/>
    <property type="match status" value="1"/>
</dbReference>
<dbReference type="InterPro" id="IPR013806">
    <property type="entry name" value="Kringle-like"/>
</dbReference>
<dbReference type="OrthoDB" id="5917794at2759"/>
<organism evidence="5 6">
    <name type="scientific">Dictyocaulus viviparus</name>
    <name type="common">Bovine lungworm</name>
    <dbReference type="NCBI Taxonomy" id="29172"/>
    <lineage>
        <taxon>Eukaryota</taxon>
        <taxon>Metazoa</taxon>
        <taxon>Ecdysozoa</taxon>
        <taxon>Nematoda</taxon>
        <taxon>Chromadorea</taxon>
        <taxon>Rhabditida</taxon>
        <taxon>Rhabditina</taxon>
        <taxon>Rhabditomorpha</taxon>
        <taxon>Strongyloidea</taxon>
        <taxon>Metastrongylidae</taxon>
        <taxon>Dictyocaulus</taxon>
    </lineage>
</organism>
<keyword evidence="6" id="KW-1185">Reference proteome</keyword>
<dbReference type="SUPFAM" id="SSF57440">
    <property type="entry name" value="Kringle-like"/>
    <property type="match status" value="1"/>
</dbReference>
<dbReference type="InterPro" id="IPR000001">
    <property type="entry name" value="Kringle"/>
</dbReference>
<evidence type="ECO:0000259" key="4">
    <source>
        <dbReference type="PROSITE" id="PS50070"/>
    </source>
</evidence>
<protein>
    <submittedName>
        <fullName evidence="5">Kringle domain protein</fullName>
    </submittedName>
</protein>
<dbReference type="Gene3D" id="2.40.20.10">
    <property type="entry name" value="Plasminogen Kringle 4"/>
    <property type="match status" value="1"/>
</dbReference>
<evidence type="ECO:0000256" key="2">
    <source>
        <dbReference type="ARBA" id="ARBA00023157"/>
    </source>
</evidence>
<gene>
    <name evidence="5" type="ORF">DICVIV_14463</name>
</gene>
<comment type="caution">
    <text evidence="3">Lacks conserved residue(s) required for the propagation of feature annotation.</text>
</comment>
<accession>A0A0D8X531</accession>
<dbReference type="InterPro" id="IPR038178">
    <property type="entry name" value="Kringle_sf"/>
</dbReference>